<evidence type="ECO:0000313" key="2">
    <source>
        <dbReference type="EMBL" id="CAG8598615.1"/>
    </source>
</evidence>
<feature type="region of interest" description="Disordered" evidence="1">
    <location>
        <begin position="1"/>
        <end position="24"/>
    </location>
</feature>
<accession>A0A9N9GDG0</accession>
<reference evidence="2" key="1">
    <citation type="submission" date="2021-06" db="EMBL/GenBank/DDBJ databases">
        <authorList>
            <person name="Kallberg Y."/>
            <person name="Tangrot J."/>
            <person name="Rosling A."/>
        </authorList>
    </citation>
    <scope>NUCLEOTIDE SEQUENCE</scope>
    <source>
        <strain evidence="2">MA453B</strain>
    </source>
</reference>
<proteinExistence type="predicted"/>
<feature type="compositionally biased region" description="Basic and acidic residues" evidence="1">
    <location>
        <begin position="1"/>
        <end position="10"/>
    </location>
</feature>
<keyword evidence="3" id="KW-1185">Reference proteome</keyword>
<protein>
    <submittedName>
        <fullName evidence="2">9403_t:CDS:1</fullName>
    </submittedName>
</protein>
<evidence type="ECO:0000313" key="3">
    <source>
        <dbReference type="Proteomes" id="UP000789405"/>
    </source>
</evidence>
<gene>
    <name evidence="2" type="ORF">DERYTH_LOCUS7528</name>
</gene>
<dbReference type="Proteomes" id="UP000789405">
    <property type="component" value="Unassembled WGS sequence"/>
</dbReference>
<sequence length="110" mass="13267">MKNAAEKEQGKPTQEYPEAQTSELGEEVEIFRAIAQEYFYEDSDEKMEIITWENNTTEPIWWENENELMNADEYMTQEWEEELINSELERAINYQNLLLELDREAHREIT</sequence>
<organism evidence="2 3">
    <name type="scientific">Dentiscutata erythropus</name>
    <dbReference type="NCBI Taxonomy" id="1348616"/>
    <lineage>
        <taxon>Eukaryota</taxon>
        <taxon>Fungi</taxon>
        <taxon>Fungi incertae sedis</taxon>
        <taxon>Mucoromycota</taxon>
        <taxon>Glomeromycotina</taxon>
        <taxon>Glomeromycetes</taxon>
        <taxon>Diversisporales</taxon>
        <taxon>Gigasporaceae</taxon>
        <taxon>Dentiscutata</taxon>
    </lineage>
</organism>
<evidence type="ECO:0000256" key="1">
    <source>
        <dbReference type="SAM" id="MobiDB-lite"/>
    </source>
</evidence>
<dbReference type="AlphaFoldDB" id="A0A9N9GDG0"/>
<dbReference type="EMBL" id="CAJVPY010003689">
    <property type="protein sequence ID" value="CAG8598615.1"/>
    <property type="molecule type" value="Genomic_DNA"/>
</dbReference>
<comment type="caution">
    <text evidence="2">The sequence shown here is derived from an EMBL/GenBank/DDBJ whole genome shotgun (WGS) entry which is preliminary data.</text>
</comment>
<name>A0A9N9GDG0_9GLOM</name>